<name>A0A6N9HDJ5_9BURK</name>
<evidence type="ECO:0000313" key="2">
    <source>
        <dbReference type="Proteomes" id="UP000448575"/>
    </source>
</evidence>
<reference evidence="1 2" key="1">
    <citation type="submission" date="2019-12" db="EMBL/GenBank/DDBJ databases">
        <title>Novel species isolated from a subtropical stream in China.</title>
        <authorList>
            <person name="Lu H."/>
        </authorList>
    </citation>
    <scope>NUCLEOTIDE SEQUENCE [LARGE SCALE GENOMIC DNA]</scope>
    <source>
        <strain evidence="1 2">DS3</strain>
    </source>
</reference>
<dbReference type="Gene3D" id="3.30.70.100">
    <property type="match status" value="1"/>
</dbReference>
<keyword evidence="2" id="KW-1185">Reference proteome</keyword>
<dbReference type="InterPro" id="IPR011008">
    <property type="entry name" value="Dimeric_a/b-barrel"/>
</dbReference>
<protein>
    <submittedName>
        <fullName evidence="1">DUF1428 family protein</fullName>
    </submittedName>
</protein>
<dbReference type="SUPFAM" id="SSF54909">
    <property type="entry name" value="Dimeric alpha+beta barrel"/>
    <property type="match status" value="1"/>
</dbReference>
<proteinExistence type="predicted"/>
<dbReference type="AlphaFoldDB" id="A0A6N9HDJ5"/>
<dbReference type="EMBL" id="WWCJ01000002">
    <property type="protein sequence ID" value="MYN01232.1"/>
    <property type="molecule type" value="Genomic_DNA"/>
</dbReference>
<dbReference type="InterPro" id="IPR009874">
    <property type="entry name" value="DUF1428"/>
</dbReference>
<evidence type="ECO:0000313" key="1">
    <source>
        <dbReference type="EMBL" id="MYN01232.1"/>
    </source>
</evidence>
<dbReference type="PIRSF" id="PIRSF007028">
    <property type="entry name" value="UCP007028"/>
    <property type="match status" value="1"/>
</dbReference>
<dbReference type="Pfam" id="PF07237">
    <property type="entry name" value="DUF1428"/>
    <property type="match status" value="1"/>
</dbReference>
<dbReference type="Proteomes" id="UP000448575">
    <property type="component" value="Unassembled WGS sequence"/>
</dbReference>
<sequence length="119" mass="13622">MAYVDGFLVPVPKDKMEAYLDMSRKCGKVWREHGALQYRETVADDVKVGVHTSFPQAVKLEEGEVVVFSWIVYESRAERDRVNEAVMADPRLKEMMDPASMPFDGKRLVFGGFEMLIDM</sequence>
<dbReference type="RefSeq" id="WP_161024244.1">
    <property type="nucleotide sequence ID" value="NZ_WWCJ01000002.1"/>
</dbReference>
<accession>A0A6N9HDJ5</accession>
<gene>
    <name evidence="1" type="ORF">GTP41_03870</name>
</gene>
<organism evidence="1 2">
    <name type="scientific">Pseudoduganella guangdongensis</name>
    <dbReference type="NCBI Taxonomy" id="2692179"/>
    <lineage>
        <taxon>Bacteria</taxon>
        <taxon>Pseudomonadati</taxon>
        <taxon>Pseudomonadota</taxon>
        <taxon>Betaproteobacteria</taxon>
        <taxon>Burkholderiales</taxon>
        <taxon>Oxalobacteraceae</taxon>
        <taxon>Telluria group</taxon>
        <taxon>Pseudoduganella</taxon>
    </lineage>
</organism>
<comment type="caution">
    <text evidence="1">The sequence shown here is derived from an EMBL/GenBank/DDBJ whole genome shotgun (WGS) entry which is preliminary data.</text>
</comment>